<dbReference type="CDD" id="cd18944">
    <property type="entry name" value="bHLH_E-protein_E2A_TCF3"/>
    <property type="match status" value="1"/>
</dbReference>
<dbReference type="SUPFAM" id="SSF47459">
    <property type="entry name" value="HLH, helix-loop-helix DNA-binding domain"/>
    <property type="match status" value="1"/>
</dbReference>
<keyword evidence="5" id="KW-0539">Nucleus</keyword>
<feature type="compositionally biased region" description="Basic and acidic residues" evidence="8">
    <location>
        <begin position="522"/>
        <end position="533"/>
    </location>
</feature>
<dbReference type="FunFam" id="4.10.280.10:FF:000001">
    <property type="entry name" value="Putative transcription factor 12"/>
    <property type="match status" value="1"/>
</dbReference>
<feature type="compositionally biased region" description="Low complexity" evidence="8">
    <location>
        <begin position="465"/>
        <end position="477"/>
    </location>
</feature>
<dbReference type="InterPro" id="IPR036638">
    <property type="entry name" value="HLH_DNA-bd_sf"/>
</dbReference>
<dbReference type="Pfam" id="PF00010">
    <property type="entry name" value="HLH"/>
    <property type="match status" value="1"/>
</dbReference>
<feature type="compositionally biased region" description="Polar residues" evidence="8">
    <location>
        <begin position="346"/>
        <end position="359"/>
    </location>
</feature>
<dbReference type="GO" id="GO:0005634">
    <property type="term" value="C:nucleus"/>
    <property type="evidence" value="ECO:0007669"/>
    <property type="project" value="UniProtKB-SubCell"/>
</dbReference>
<dbReference type="PANTHER" id="PTHR11793:SF7">
    <property type="entry name" value="TRANSCRIPTION FACTOR E2-ALPHA"/>
    <property type="match status" value="1"/>
</dbReference>
<feature type="domain" description="BHLH" evidence="9">
    <location>
        <begin position="531"/>
        <end position="584"/>
    </location>
</feature>
<evidence type="ECO:0000256" key="2">
    <source>
        <dbReference type="ARBA" id="ARBA00023015"/>
    </source>
</evidence>
<dbReference type="GO" id="GO:0005667">
    <property type="term" value="C:transcription regulator complex"/>
    <property type="evidence" value="ECO:0007669"/>
    <property type="project" value="TreeGrafter"/>
</dbReference>
<feature type="region of interest" description="Disordered" evidence="8">
    <location>
        <begin position="447"/>
        <end position="533"/>
    </location>
</feature>
<dbReference type="InterPro" id="IPR051098">
    <property type="entry name" value="NeuroDiff_E-box_TFs"/>
</dbReference>
<name>A0A8C2JUA2_CYPCA</name>
<dbReference type="Proteomes" id="UP000694701">
    <property type="component" value="Unplaced"/>
</dbReference>
<evidence type="ECO:0000256" key="4">
    <source>
        <dbReference type="ARBA" id="ARBA00023163"/>
    </source>
</evidence>
<feature type="region of interest" description="Disordered" evidence="8">
    <location>
        <begin position="167"/>
        <end position="202"/>
    </location>
</feature>
<evidence type="ECO:0000256" key="1">
    <source>
        <dbReference type="ARBA" id="ARBA00004123"/>
    </source>
</evidence>
<evidence type="ECO:0000256" key="6">
    <source>
        <dbReference type="ARBA" id="ARBA00041064"/>
    </source>
</evidence>
<keyword evidence="3" id="KW-0238">DNA-binding</keyword>
<evidence type="ECO:0000313" key="10">
    <source>
        <dbReference type="Ensembl" id="ENSCCRP00020099772.1"/>
    </source>
</evidence>
<evidence type="ECO:0000259" key="9">
    <source>
        <dbReference type="PROSITE" id="PS50888"/>
    </source>
</evidence>
<dbReference type="InterPro" id="IPR011598">
    <property type="entry name" value="bHLH_dom"/>
</dbReference>
<evidence type="ECO:0000256" key="5">
    <source>
        <dbReference type="ARBA" id="ARBA00023242"/>
    </source>
</evidence>
<evidence type="ECO:0000256" key="7">
    <source>
        <dbReference type="ARBA" id="ARBA00041234"/>
    </source>
</evidence>
<feature type="compositionally biased region" description="Polar residues" evidence="8">
    <location>
        <begin position="455"/>
        <end position="464"/>
    </location>
</feature>
<reference evidence="10" key="1">
    <citation type="submission" date="2025-08" db="UniProtKB">
        <authorList>
            <consortium name="Ensembl"/>
        </authorList>
    </citation>
    <scope>IDENTIFICATION</scope>
</reference>
<proteinExistence type="predicted"/>
<dbReference type="AlphaFoldDB" id="A0A8C2JUA2"/>
<feature type="compositionally biased region" description="Acidic residues" evidence="8">
    <location>
        <begin position="512"/>
        <end position="521"/>
    </location>
</feature>
<comment type="subcellular location">
    <subcellularLocation>
        <location evidence="1">Nucleus</location>
    </subcellularLocation>
</comment>
<feature type="compositionally biased region" description="Basic and acidic residues" evidence="8">
    <location>
        <begin position="494"/>
        <end position="511"/>
    </location>
</feature>
<protein>
    <recommendedName>
        <fullName evidence="6">Transcription factor E2-alpha</fullName>
    </recommendedName>
    <alternativeName>
        <fullName evidence="7">Transcription factor 3</fullName>
    </alternativeName>
</protein>
<feature type="region of interest" description="Disordered" evidence="8">
    <location>
        <begin position="60"/>
        <end position="86"/>
    </location>
</feature>
<accession>A0A8C2JUA2</accession>
<feature type="compositionally biased region" description="Low complexity" evidence="8">
    <location>
        <begin position="176"/>
        <end position="193"/>
    </location>
</feature>
<dbReference type="PANTHER" id="PTHR11793">
    <property type="entry name" value="BASIC HELIX-LOOP-HELIX TRANSCRIPTION FACTOR"/>
    <property type="match status" value="1"/>
</dbReference>
<dbReference type="GO" id="GO:0046983">
    <property type="term" value="F:protein dimerization activity"/>
    <property type="evidence" value="ECO:0007669"/>
    <property type="project" value="InterPro"/>
</dbReference>
<evidence type="ECO:0000256" key="8">
    <source>
        <dbReference type="SAM" id="MobiDB-lite"/>
    </source>
</evidence>
<feature type="region of interest" description="Disordered" evidence="8">
    <location>
        <begin position="326"/>
        <end position="370"/>
    </location>
</feature>
<dbReference type="PROSITE" id="PS50888">
    <property type="entry name" value="BHLH"/>
    <property type="match status" value="1"/>
</dbReference>
<evidence type="ECO:0000256" key="3">
    <source>
        <dbReference type="ARBA" id="ARBA00023125"/>
    </source>
</evidence>
<dbReference type="Ensembl" id="ENSCCRT00020109087.1">
    <property type="protein sequence ID" value="ENSCCRP00020099772.1"/>
    <property type="gene ID" value="ENSCCRG00020045844.1"/>
</dbReference>
<dbReference type="SMART" id="SM00353">
    <property type="entry name" value="HLH"/>
    <property type="match status" value="1"/>
</dbReference>
<dbReference type="GO" id="GO:0000981">
    <property type="term" value="F:DNA-binding transcription factor activity, RNA polymerase II-specific"/>
    <property type="evidence" value="ECO:0007669"/>
    <property type="project" value="TreeGrafter"/>
</dbReference>
<keyword evidence="4" id="KW-0804">Transcription</keyword>
<feature type="compositionally biased region" description="Low complexity" evidence="8">
    <location>
        <begin position="326"/>
        <end position="345"/>
    </location>
</feature>
<dbReference type="GO" id="GO:0000785">
    <property type="term" value="C:chromatin"/>
    <property type="evidence" value="ECO:0007669"/>
    <property type="project" value="TreeGrafter"/>
</dbReference>
<organism evidence="10 11">
    <name type="scientific">Cyprinus carpio</name>
    <name type="common">Common carp</name>
    <dbReference type="NCBI Taxonomy" id="7962"/>
    <lineage>
        <taxon>Eukaryota</taxon>
        <taxon>Metazoa</taxon>
        <taxon>Chordata</taxon>
        <taxon>Craniata</taxon>
        <taxon>Vertebrata</taxon>
        <taxon>Euteleostomi</taxon>
        <taxon>Actinopterygii</taxon>
        <taxon>Neopterygii</taxon>
        <taxon>Teleostei</taxon>
        <taxon>Ostariophysi</taxon>
        <taxon>Cypriniformes</taxon>
        <taxon>Cyprinidae</taxon>
        <taxon>Cyprininae</taxon>
        <taxon>Cyprinus</taxon>
    </lineage>
</organism>
<keyword evidence="2" id="KW-0805">Transcription regulation</keyword>
<dbReference type="GO" id="GO:0000978">
    <property type="term" value="F:RNA polymerase II cis-regulatory region sequence-specific DNA binding"/>
    <property type="evidence" value="ECO:0007669"/>
    <property type="project" value="TreeGrafter"/>
</dbReference>
<sequence length="621" mass="66719">MHLLPCRIINLFELRERKRETSSERSRSRAHRIRMATAGTDMELNDLLDFSVMFPHPVSNGKNRGPTLPSSQYGLDERSGSGSWASGEANGPAFGARLYGDGPQSHYPEHDGMYNLEIDGKSERGYPVTQPQLLPADISDGLSPPGMKVSSQFYSLHRRRVADSSLDPVPKKIRKVPSGLPSSVSSVYPGSTGEDYNPDGSGYPGSKAANLYPGSFWPDGLPDHWGQSGYPPVMSNSPHIAQPAPFPSINTQKRQPLPLSPQNYPLHGSEVNLPSSFHPASAGYGVPNHTPPISGSDSIMVSRAGNAGSSGAEIGKALASIYPSDNNGSSYSPSPSTPVGSPSNVAASASQWPKGSSQPAPSPGFEPGLQALSKMDDRLGEALQVLSHYAVGADMQSLLSAAGHSAGAAALGSISQAFGLSSRLPGLMSNHSDDAAGLPQSSALLQGHHAPHQAPPTSQSDTFTSLSLPHSSHSSSSDIKREDKEDDENLSIADKSEDEKKDGKSRTRSSQDDEEDDEDLPIEVKAEREKERRVANNARERLRVRDINEAFKELGRMCQLHMNNEKPQTKLLVLHQAVNVILNLEQQVRERNLNPKAACLKRREEEKVSGDCLGGDGHAHI</sequence>
<dbReference type="Gene3D" id="4.10.280.10">
    <property type="entry name" value="Helix-loop-helix DNA-binding domain"/>
    <property type="match status" value="1"/>
</dbReference>
<evidence type="ECO:0000313" key="11">
    <source>
        <dbReference type="Proteomes" id="UP000694701"/>
    </source>
</evidence>